<keyword evidence="1" id="KW-0808">Transferase</keyword>
<dbReference type="InterPro" id="IPR000756">
    <property type="entry name" value="Diacylglycerol_kin_accessory"/>
</dbReference>
<keyword evidence="9" id="KW-1185">Reference proteome</keyword>
<protein>
    <recommendedName>
        <fullName evidence="7">Diacylglycerol kinase accessory domain-containing protein</fullName>
    </recommendedName>
</protein>
<accession>C1FJE0</accession>
<evidence type="ECO:0000256" key="5">
    <source>
        <dbReference type="ARBA" id="ARBA00022840"/>
    </source>
</evidence>
<evidence type="ECO:0000313" key="9">
    <source>
        <dbReference type="Proteomes" id="UP000002009"/>
    </source>
</evidence>
<keyword evidence="2" id="KW-0547">Nucleotide-binding</keyword>
<proteinExistence type="predicted"/>
<feature type="region of interest" description="Disordered" evidence="6">
    <location>
        <begin position="130"/>
        <end position="190"/>
    </location>
</feature>
<dbReference type="Gene3D" id="2.60.200.40">
    <property type="match status" value="1"/>
</dbReference>
<evidence type="ECO:0000256" key="3">
    <source>
        <dbReference type="ARBA" id="ARBA00022771"/>
    </source>
</evidence>
<dbReference type="SUPFAM" id="SSF111331">
    <property type="entry name" value="NAD kinase/diacylglycerol kinase-like"/>
    <property type="match status" value="1"/>
</dbReference>
<dbReference type="KEGG" id="mis:MICPUN_109262"/>
<evidence type="ECO:0000256" key="1">
    <source>
        <dbReference type="ARBA" id="ARBA00022679"/>
    </source>
</evidence>
<dbReference type="Proteomes" id="UP000002009">
    <property type="component" value="Chromosome 12"/>
</dbReference>
<sequence length="495" mass="52822">MILNAVLEPLDSAGGSGGSTGDSSEENAYLSRGSTDGTVLPPRNDRCISPLHAGLEGKRGAPKVWDSLPDDSLARDAVATTTRTTTPRSSPRTSVRYDFDLARGLAMESDDLPHHPELLFAPPPMTPPGAVRANKTKSRSPSASPKRVVGRDVAATTATATTTASGRESFSKQQLVPTHHRRSSSVISVGSQHGPAINGVGFGRLNTRRHTRSVSGGGSMDFDAAGFGFEDEISPYNSDAEDEDESEVATVTKTSVCFFSVGFDASIAMQFHQLRERTPCCADSVGKVVAGHGLLGITEAFSSRKYLRPGVMSLRVDGEDIPIPEGAKTVQFFNIHSSATGIDFFGSNEPSTSADLLQEYSEPNVGDGLVEVVATFGVTHLAAIRLGFGHSRRLAQGSVIEIVLREALPVQVDGEPWLQPPAVIRMELRGKIPFVLGRGETKNVPRAAHRRRSSSARNEVVLDKMPDKTGGSALADEAVVDRFLRDSLRARPVDA</sequence>
<evidence type="ECO:0000256" key="6">
    <source>
        <dbReference type="SAM" id="MobiDB-lite"/>
    </source>
</evidence>
<dbReference type="OrthoDB" id="242257at2759"/>
<gene>
    <name evidence="8" type="ORF">MICPUN_109262</name>
</gene>
<dbReference type="PANTHER" id="PTHR11255:SF54">
    <property type="entry name" value="DIACYLGLYCEROL KINASE THETA"/>
    <property type="match status" value="1"/>
</dbReference>
<dbReference type="InParanoid" id="C1FJE0"/>
<evidence type="ECO:0000256" key="2">
    <source>
        <dbReference type="ARBA" id="ARBA00022741"/>
    </source>
</evidence>
<keyword evidence="4" id="KW-0418">Kinase</keyword>
<feature type="compositionally biased region" description="Low complexity" evidence="6">
    <location>
        <begin position="154"/>
        <end position="164"/>
    </location>
</feature>
<dbReference type="RefSeq" id="XP_002509078.1">
    <property type="nucleotide sequence ID" value="XM_002509032.1"/>
</dbReference>
<dbReference type="GO" id="GO:0004143">
    <property type="term" value="F:ATP-dependent diacylglycerol kinase activity"/>
    <property type="evidence" value="ECO:0007669"/>
    <property type="project" value="InterPro"/>
</dbReference>
<dbReference type="InterPro" id="IPR016064">
    <property type="entry name" value="NAD/diacylglycerol_kinase_sf"/>
</dbReference>
<keyword evidence="3" id="KW-0479">Metal-binding</keyword>
<dbReference type="GO" id="GO:0016020">
    <property type="term" value="C:membrane"/>
    <property type="evidence" value="ECO:0007669"/>
    <property type="project" value="UniProtKB-SubCell"/>
</dbReference>
<dbReference type="GO" id="GO:0007200">
    <property type="term" value="P:phospholipase C-activating G protein-coupled receptor signaling pathway"/>
    <property type="evidence" value="ECO:0007669"/>
    <property type="project" value="InterPro"/>
</dbReference>
<evidence type="ECO:0000256" key="4">
    <source>
        <dbReference type="ARBA" id="ARBA00022777"/>
    </source>
</evidence>
<reference evidence="8 9" key="1">
    <citation type="journal article" date="2009" name="Science">
        <title>Green evolution and dynamic adaptations revealed by genomes of the marine picoeukaryotes Micromonas.</title>
        <authorList>
            <person name="Worden A.Z."/>
            <person name="Lee J.H."/>
            <person name="Mock T."/>
            <person name="Rouze P."/>
            <person name="Simmons M.P."/>
            <person name="Aerts A.L."/>
            <person name="Allen A.E."/>
            <person name="Cuvelier M.L."/>
            <person name="Derelle E."/>
            <person name="Everett M.V."/>
            <person name="Foulon E."/>
            <person name="Grimwood J."/>
            <person name="Gundlach H."/>
            <person name="Henrissat B."/>
            <person name="Napoli C."/>
            <person name="McDonald S.M."/>
            <person name="Parker M.S."/>
            <person name="Rombauts S."/>
            <person name="Salamov A."/>
            <person name="Von Dassow P."/>
            <person name="Badger J.H."/>
            <person name="Coutinho P.M."/>
            <person name="Demir E."/>
            <person name="Dubchak I."/>
            <person name="Gentemann C."/>
            <person name="Eikrem W."/>
            <person name="Gready J.E."/>
            <person name="John U."/>
            <person name="Lanier W."/>
            <person name="Lindquist E.A."/>
            <person name="Lucas S."/>
            <person name="Mayer K.F."/>
            <person name="Moreau H."/>
            <person name="Not F."/>
            <person name="Otillar R."/>
            <person name="Panaud O."/>
            <person name="Pangilinan J."/>
            <person name="Paulsen I."/>
            <person name="Piegu B."/>
            <person name="Poliakov A."/>
            <person name="Robbens S."/>
            <person name="Schmutz J."/>
            <person name="Toulza E."/>
            <person name="Wyss T."/>
            <person name="Zelensky A."/>
            <person name="Zhou K."/>
            <person name="Armbrust E.V."/>
            <person name="Bhattacharya D."/>
            <person name="Goodenough U.W."/>
            <person name="Van de Peer Y."/>
            <person name="Grigoriev I.V."/>
        </authorList>
    </citation>
    <scope>NUCLEOTIDE SEQUENCE [LARGE SCALE GENOMIC DNA]</scope>
    <source>
        <strain evidence="9">RCC299 / NOUM17</strain>
    </source>
</reference>
<feature type="domain" description="Diacylglycerol kinase accessory" evidence="7">
    <location>
        <begin position="259"/>
        <end position="416"/>
    </location>
</feature>
<dbReference type="GeneID" id="8248204"/>
<evidence type="ECO:0000313" key="8">
    <source>
        <dbReference type="EMBL" id="ACO70336.1"/>
    </source>
</evidence>
<dbReference type="InterPro" id="IPR037607">
    <property type="entry name" value="DGK"/>
</dbReference>
<feature type="region of interest" description="Disordered" evidence="6">
    <location>
        <begin position="1"/>
        <end position="45"/>
    </location>
</feature>
<dbReference type="EMBL" id="CP001577">
    <property type="protein sequence ID" value="ACO70336.1"/>
    <property type="molecule type" value="Genomic_DNA"/>
</dbReference>
<dbReference type="GO" id="GO:0005524">
    <property type="term" value="F:ATP binding"/>
    <property type="evidence" value="ECO:0007669"/>
    <property type="project" value="UniProtKB-KW"/>
</dbReference>
<dbReference type="eggNOG" id="KOG1170">
    <property type="taxonomic scope" value="Eukaryota"/>
</dbReference>
<keyword evidence="5" id="KW-0067">ATP-binding</keyword>
<evidence type="ECO:0000259" key="7">
    <source>
        <dbReference type="SMART" id="SM00045"/>
    </source>
</evidence>
<keyword evidence="3" id="KW-0862">Zinc</keyword>
<organism evidence="8 9">
    <name type="scientific">Micromonas commoda (strain RCC299 / NOUM17 / CCMP2709)</name>
    <name type="common">Picoplanktonic green alga</name>
    <dbReference type="NCBI Taxonomy" id="296587"/>
    <lineage>
        <taxon>Eukaryota</taxon>
        <taxon>Viridiplantae</taxon>
        <taxon>Chlorophyta</taxon>
        <taxon>Mamiellophyceae</taxon>
        <taxon>Mamiellales</taxon>
        <taxon>Mamiellaceae</taxon>
        <taxon>Micromonas</taxon>
    </lineage>
</organism>
<keyword evidence="3" id="KW-0863">Zinc-finger</keyword>
<dbReference type="SMART" id="SM00045">
    <property type="entry name" value="DAGKa"/>
    <property type="match status" value="1"/>
</dbReference>
<dbReference type="AlphaFoldDB" id="C1FJE0"/>
<dbReference type="GO" id="GO:0008270">
    <property type="term" value="F:zinc ion binding"/>
    <property type="evidence" value="ECO:0007669"/>
    <property type="project" value="UniProtKB-KW"/>
</dbReference>
<name>C1FJE0_MICCC</name>
<feature type="compositionally biased region" description="Polar residues" evidence="6">
    <location>
        <begin position="165"/>
        <end position="176"/>
    </location>
</feature>
<dbReference type="Pfam" id="PF00609">
    <property type="entry name" value="DAGK_acc"/>
    <property type="match status" value="1"/>
</dbReference>
<dbReference type="PANTHER" id="PTHR11255">
    <property type="entry name" value="DIACYLGLYCEROL KINASE"/>
    <property type="match status" value="1"/>
</dbReference>
<dbReference type="STRING" id="296587.C1FJE0"/>